<dbReference type="InterPro" id="IPR013111">
    <property type="entry name" value="EGF_extracell"/>
</dbReference>
<dbReference type="PANTHER" id="PTHR13062:SF12">
    <property type="entry name" value="ALPHA-2-MACROGLOBULIN DOMAIN-CONTAINING PROTEIN"/>
    <property type="match status" value="1"/>
</dbReference>
<evidence type="ECO:0000256" key="5">
    <source>
        <dbReference type="ARBA" id="ARBA00022723"/>
    </source>
</evidence>
<comment type="cofactor">
    <cofactor evidence="1">
        <name>Zn(2+)</name>
        <dbReference type="ChEBI" id="CHEBI:29105"/>
    </cofactor>
</comment>
<dbReference type="AlphaFoldDB" id="A0A0D2MD09"/>
<keyword evidence="4" id="KW-0645">Protease</keyword>
<dbReference type="Proteomes" id="UP000054498">
    <property type="component" value="Unassembled WGS sequence"/>
</dbReference>
<dbReference type="GO" id="GO:0008237">
    <property type="term" value="F:metallopeptidase activity"/>
    <property type="evidence" value="ECO:0007669"/>
    <property type="project" value="UniProtKB-KW"/>
</dbReference>
<evidence type="ECO:0000256" key="1">
    <source>
        <dbReference type="ARBA" id="ARBA00001947"/>
    </source>
</evidence>
<evidence type="ECO:0000313" key="15">
    <source>
        <dbReference type="Proteomes" id="UP000054498"/>
    </source>
</evidence>
<dbReference type="GeneID" id="25732460"/>
<accession>A0A0D2MD09</accession>
<dbReference type="KEGG" id="mng:MNEG_14857"/>
<dbReference type="PANTHER" id="PTHR13062">
    <property type="entry name" value="COLLAGENASE"/>
    <property type="match status" value="1"/>
</dbReference>
<keyword evidence="9" id="KW-0482">Metalloprotease</keyword>
<evidence type="ECO:0000259" key="13">
    <source>
        <dbReference type="PROSITE" id="PS50026"/>
    </source>
</evidence>
<dbReference type="InterPro" id="IPR041246">
    <property type="entry name" value="Bact_MG10"/>
</dbReference>
<dbReference type="Gene3D" id="2.10.25.10">
    <property type="entry name" value="Laminin"/>
    <property type="match status" value="1"/>
</dbReference>
<dbReference type="PROSITE" id="PS00022">
    <property type="entry name" value="EGF_1"/>
    <property type="match status" value="1"/>
</dbReference>
<keyword evidence="11" id="KW-0245">EGF-like domain</keyword>
<dbReference type="InterPro" id="IPR000742">
    <property type="entry name" value="EGF"/>
</dbReference>
<dbReference type="GO" id="GO:0006508">
    <property type="term" value="P:proteolysis"/>
    <property type="evidence" value="ECO:0007669"/>
    <property type="project" value="UniProtKB-KW"/>
</dbReference>
<sequence length="245" mass="25368">MCLLDIKGLWVQRVVQLRNGSGSVLAAPLAATVTVAVQVTTPDDMQDVVVEVMMPGGLEPLDPNIYPPEDAAATCGQSQDEQDLAGSSPDSAPPQQAVKFATRGPMAAPLRRRRLAEATARPFGSYRIWPPWPVCPAQETLPAVAGTHSIKFKAIAATPGTFVLPPVKAYVQKQPEIMGLSPGGKFTVCGARAAACDTAERPAAAAPKRCRDDCNGNGACNLATGVCICDAGFAGPTCAGLAASK</sequence>
<feature type="disulfide bond" evidence="11">
    <location>
        <begin position="210"/>
        <end position="220"/>
    </location>
</feature>
<evidence type="ECO:0000256" key="7">
    <source>
        <dbReference type="ARBA" id="ARBA00022801"/>
    </source>
</evidence>
<evidence type="ECO:0000313" key="14">
    <source>
        <dbReference type="EMBL" id="KIY93105.1"/>
    </source>
</evidence>
<evidence type="ECO:0000256" key="3">
    <source>
        <dbReference type="ARBA" id="ARBA00022525"/>
    </source>
</evidence>
<dbReference type="RefSeq" id="XP_013892125.1">
    <property type="nucleotide sequence ID" value="XM_014036671.1"/>
</dbReference>
<evidence type="ECO:0000256" key="4">
    <source>
        <dbReference type="ARBA" id="ARBA00022670"/>
    </source>
</evidence>
<evidence type="ECO:0000256" key="6">
    <source>
        <dbReference type="ARBA" id="ARBA00022729"/>
    </source>
</evidence>
<evidence type="ECO:0000256" key="2">
    <source>
        <dbReference type="ARBA" id="ARBA00004613"/>
    </source>
</evidence>
<protein>
    <recommendedName>
        <fullName evidence="13">EGF-like domain-containing protein</fullName>
    </recommendedName>
</protein>
<comment type="caution">
    <text evidence="11">Lacks conserved residue(s) required for the propagation of feature annotation.</text>
</comment>
<proteinExistence type="predicted"/>
<evidence type="ECO:0000256" key="10">
    <source>
        <dbReference type="ARBA" id="ARBA00023157"/>
    </source>
</evidence>
<feature type="region of interest" description="Disordered" evidence="12">
    <location>
        <begin position="71"/>
        <end position="96"/>
    </location>
</feature>
<keyword evidence="3" id="KW-0964">Secreted</keyword>
<comment type="subcellular location">
    <subcellularLocation>
        <location evidence="2">Secreted</location>
    </subcellularLocation>
</comment>
<dbReference type="EMBL" id="KK105040">
    <property type="protein sequence ID" value="KIY93105.1"/>
    <property type="molecule type" value="Genomic_DNA"/>
</dbReference>
<evidence type="ECO:0000256" key="9">
    <source>
        <dbReference type="ARBA" id="ARBA00023049"/>
    </source>
</evidence>
<evidence type="ECO:0000256" key="11">
    <source>
        <dbReference type="PROSITE-ProRule" id="PRU00076"/>
    </source>
</evidence>
<dbReference type="OrthoDB" id="543368at2759"/>
<feature type="domain" description="EGF-like" evidence="13">
    <location>
        <begin position="206"/>
        <end position="239"/>
    </location>
</feature>
<keyword evidence="7" id="KW-0378">Hydrolase</keyword>
<dbReference type="Pfam" id="PF17973">
    <property type="entry name" value="bMG10"/>
    <property type="match status" value="1"/>
</dbReference>
<evidence type="ECO:0000256" key="12">
    <source>
        <dbReference type="SAM" id="MobiDB-lite"/>
    </source>
</evidence>
<dbReference type="GO" id="GO:0046872">
    <property type="term" value="F:metal ion binding"/>
    <property type="evidence" value="ECO:0007669"/>
    <property type="project" value="UniProtKB-KW"/>
</dbReference>
<keyword evidence="8" id="KW-0862">Zinc</keyword>
<feature type="disulfide bond" evidence="11">
    <location>
        <begin position="229"/>
        <end position="238"/>
    </location>
</feature>
<name>A0A0D2MD09_9CHLO</name>
<gene>
    <name evidence="14" type="ORF">MNEG_14857</name>
</gene>
<keyword evidence="5" id="KW-0479">Metal-binding</keyword>
<organism evidence="14 15">
    <name type="scientific">Monoraphidium neglectum</name>
    <dbReference type="NCBI Taxonomy" id="145388"/>
    <lineage>
        <taxon>Eukaryota</taxon>
        <taxon>Viridiplantae</taxon>
        <taxon>Chlorophyta</taxon>
        <taxon>core chlorophytes</taxon>
        <taxon>Chlorophyceae</taxon>
        <taxon>CS clade</taxon>
        <taxon>Sphaeropleales</taxon>
        <taxon>Selenastraceae</taxon>
        <taxon>Monoraphidium</taxon>
    </lineage>
</organism>
<dbReference type="PROSITE" id="PS50026">
    <property type="entry name" value="EGF_3"/>
    <property type="match status" value="1"/>
</dbReference>
<keyword evidence="15" id="KW-1185">Reference proteome</keyword>
<dbReference type="GO" id="GO:0005576">
    <property type="term" value="C:extracellular region"/>
    <property type="evidence" value="ECO:0007669"/>
    <property type="project" value="UniProtKB-SubCell"/>
</dbReference>
<dbReference type="Pfam" id="PF07974">
    <property type="entry name" value="EGF_2"/>
    <property type="match status" value="1"/>
</dbReference>
<keyword evidence="10 11" id="KW-1015">Disulfide bond</keyword>
<keyword evidence="6" id="KW-0732">Signal</keyword>
<reference evidence="14 15" key="1">
    <citation type="journal article" date="2013" name="BMC Genomics">
        <title>Reconstruction of the lipid metabolism for the microalga Monoraphidium neglectum from its genome sequence reveals characteristics suitable for biofuel production.</title>
        <authorList>
            <person name="Bogen C."/>
            <person name="Al-Dilaimi A."/>
            <person name="Albersmeier A."/>
            <person name="Wichmann J."/>
            <person name="Grundmann M."/>
            <person name="Rupp O."/>
            <person name="Lauersen K.J."/>
            <person name="Blifernez-Klassen O."/>
            <person name="Kalinowski J."/>
            <person name="Goesmann A."/>
            <person name="Mussgnug J.H."/>
            <person name="Kruse O."/>
        </authorList>
    </citation>
    <scope>NUCLEOTIDE SEQUENCE [LARGE SCALE GENOMIC DNA]</scope>
    <source>
        <strain evidence="14 15">SAG 48.87</strain>
    </source>
</reference>
<evidence type="ECO:0000256" key="8">
    <source>
        <dbReference type="ARBA" id="ARBA00022833"/>
    </source>
</evidence>
<dbReference type="PROSITE" id="PS01186">
    <property type="entry name" value="EGF_2"/>
    <property type="match status" value="1"/>
</dbReference>